<evidence type="ECO:0000256" key="2">
    <source>
        <dbReference type="SAM" id="SignalP"/>
    </source>
</evidence>
<keyword evidence="4" id="KW-0378">Hydrolase</keyword>
<dbReference type="GO" id="GO:0009277">
    <property type="term" value="C:fungal-type cell wall"/>
    <property type="evidence" value="ECO:0007669"/>
    <property type="project" value="TreeGrafter"/>
</dbReference>
<dbReference type="PANTHER" id="PTHR34154">
    <property type="entry name" value="ALKALI-SENSITIVE LINKAGE PROTEIN 1"/>
    <property type="match status" value="1"/>
</dbReference>
<dbReference type="SUPFAM" id="SSF51445">
    <property type="entry name" value="(Trans)glycosidases"/>
    <property type="match status" value="1"/>
</dbReference>
<sequence>MTVLFFKPVVVILLLSLLASVTSTPTAERRALKYPRLNPAPDSISNKTYPPRPHELPPFDPLKPKGGVSFTNTKWIKTFDRKFSKLIWAYNWDSAVPDGMPDGIEYTPMLWGAGPQHTTNWKVNAQNAINRGADYILGFNEPDVCGSGTSCISPKAAADAWRTHIQPFRDQAWLGSPAITAGGKEWLKSFLIECSDCDIDFVNLHWYDNQCAWGWFETYMQSIKDVIGNRTIWVTEFNAGAFTQPKATEDQQITFLKNVIPWMDKTDWIERYAWFMAEPNFDGGSLTSSNGQPTKLGQYYAFTQQ</sequence>
<evidence type="ECO:0000313" key="5">
    <source>
        <dbReference type="Proteomes" id="UP000016922"/>
    </source>
</evidence>
<evidence type="ECO:0000256" key="1">
    <source>
        <dbReference type="SAM" id="MobiDB-lite"/>
    </source>
</evidence>
<dbReference type="OMA" id="DGWDWIT"/>
<reference evidence="4 5" key="1">
    <citation type="journal article" date="2013" name="BMC Genomics">
        <title>Genomics-driven discovery of the pneumocandin biosynthetic gene cluster in the fungus Glarea lozoyensis.</title>
        <authorList>
            <person name="Chen L."/>
            <person name="Yue Q."/>
            <person name="Zhang X."/>
            <person name="Xiang M."/>
            <person name="Wang C."/>
            <person name="Li S."/>
            <person name="Che Y."/>
            <person name="Ortiz-Lopez F.J."/>
            <person name="Bills G.F."/>
            <person name="Liu X."/>
            <person name="An Z."/>
        </authorList>
    </citation>
    <scope>NUCLEOTIDE SEQUENCE [LARGE SCALE GENOMIC DNA]</scope>
    <source>
        <strain evidence="5">ATCC 20868 / MF5171</strain>
    </source>
</reference>
<dbReference type="Gene3D" id="3.20.20.80">
    <property type="entry name" value="Glycosidases"/>
    <property type="match status" value="1"/>
</dbReference>
<dbReference type="PANTHER" id="PTHR34154:SF10">
    <property type="entry name" value="ASL1-LIKE GLYCOSYL HYDROLASE CATALYTIC DOMAIN-CONTAINING PROTEIN"/>
    <property type="match status" value="1"/>
</dbReference>
<accession>S3D1K2</accession>
<dbReference type="InterPro" id="IPR053183">
    <property type="entry name" value="ASL1"/>
</dbReference>
<dbReference type="Pfam" id="PF11790">
    <property type="entry name" value="Glyco_hydro_cc"/>
    <property type="match status" value="1"/>
</dbReference>
<name>S3D1K2_GLAL2</name>
<dbReference type="OrthoDB" id="5985073at2759"/>
<dbReference type="InterPro" id="IPR017853">
    <property type="entry name" value="GH"/>
</dbReference>
<dbReference type="AlphaFoldDB" id="S3D1K2"/>
<organism evidence="4 5">
    <name type="scientific">Glarea lozoyensis (strain ATCC 20868 / MF5171)</name>
    <dbReference type="NCBI Taxonomy" id="1116229"/>
    <lineage>
        <taxon>Eukaryota</taxon>
        <taxon>Fungi</taxon>
        <taxon>Dikarya</taxon>
        <taxon>Ascomycota</taxon>
        <taxon>Pezizomycotina</taxon>
        <taxon>Leotiomycetes</taxon>
        <taxon>Helotiales</taxon>
        <taxon>Helotiaceae</taxon>
        <taxon>Glarea</taxon>
    </lineage>
</organism>
<feature type="region of interest" description="Disordered" evidence="1">
    <location>
        <begin position="32"/>
        <end position="52"/>
    </location>
</feature>
<feature type="domain" description="Asl1-like glycosyl hydrolase catalytic" evidence="3">
    <location>
        <begin position="67"/>
        <end position="300"/>
    </location>
</feature>
<feature type="chain" id="PRO_5004519141" evidence="2">
    <location>
        <begin position="24"/>
        <end position="305"/>
    </location>
</feature>
<dbReference type="GO" id="GO:0071966">
    <property type="term" value="P:fungal-type cell wall polysaccharide metabolic process"/>
    <property type="evidence" value="ECO:0007669"/>
    <property type="project" value="TreeGrafter"/>
</dbReference>
<dbReference type="GeneID" id="19460876"/>
<dbReference type="HOGENOM" id="CLU_040908_5_0_1"/>
<protein>
    <submittedName>
        <fullName evidence="4">(Trans)glycosidase</fullName>
    </submittedName>
</protein>
<keyword evidence="4" id="KW-0326">Glycosidase</keyword>
<dbReference type="RefSeq" id="XP_008087225.1">
    <property type="nucleotide sequence ID" value="XM_008089034.1"/>
</dbReference>
<dbReference type="Proteomes" id="UP000016922">
    <property type="component" value="Unassembled WGS sequence"/>
</dbReference>
<keyword evidence="5" id="KW-1185">Reference proteome</keyword>
<evidence type="ECO:0000259" key="3">
    <source>
        <dbReference type="Pfam" id="PF11790"/>
    </source>
</evidence>
<dbReference type="GO" id="GO:0016798">
    <property type="term" value="F:hydrolase activity, acting on glycosyl bonds"/>
    <property type="evidence" value="ECO:0007669"/>
    <property type="project" value="UniProtKB-KW"/>
</dbReference>
<gene>
    <name evidence="4" type="ORF">GLAREA_01818</name>
</gene>
<dbReference type="EMBL" id="KE145371">
    <property type="protein sequence ID" value="EPE25906.1"/>
    <property type="molecule type" value="Genomic_DNA"/>
</dbReference>
<dbReference type="eggNOG" id="ENOG502RXK9">
    <property type="taxonomic scope" value="Eukaryota"/>
</dbReference>
<feature type="signal peptide" evidence="2">
    <location>
        <begin position="1"/>
        <end position="23"/>
    </location>
</feature>
<keyword evidence="2" id="KW-0732">Signal</keyword>
<dbReference type="KEGG" id="glz:GLAREA_01818"/>
<evidence type="ECO:0000313" key="4">
    <source>
        <dbReference type="EMBL" id="EPE25906.1"/>
    </source>
</evidence>
<proteinExistence type="predicted"/>
<dbReference type="InterPro" id="IPR024655">
    <property type="entry name" value="Asl1_glyco_hydro_catalytic"/>
</dbReference>